<sequence>TPAGLIIEQNYAPIKSRDLTTSILGKRRGITLREMDRNVTDIRKQNNSIVPNVVHSFDASNIALLVENISSNFSVNKMNLLTIHDCFATNANDVDEMVLKVKLAFIALYSEKSFIDSYHNFILEFINKTGFIIKEKSTSKGENISYVYTENANIQIPKVPSFTINKNLKFDILGSQYFIN</sequence>
<keyword evidence="6" id="KW-0804">Transcription</keyword>
<evidence type="ECO:0000256" key="1">
    <source>
        <dbReference type="ARBA" id="ARBA00009493"/>
    </source>
</evidence>
<dbReference type="EC" id="2.7.7.6" evidence="2"/>
<dbReference type="InterPro" id="IPR046950">
    <property type="entry name" value="DNA-dir_Rpol_C_phage-type"/>
</dbReference>
<dbReference type="InterPro" id="IPR002092">
    <property type="entry name" value="DNA-dir_Rpol_phage-type"/>
</dbReference>
<dbReference type="Pfam" id="PF00940">
    <property type="entry name" value="RNA_pol"/>
    <property type="match status" value="1"/>
</dbReference>
<keyword evidence="4" id="KW-0808">Transferase</keyword>
<dbReference type="InterPro" id="IPR043502">
    <property type="entry name" value="DNA/RNA_pol_sf"/>
</dbReference>
<evidence type="ECO:0000256" key="7">
    <source>
        <dbReference type="ARBA" id="ARBA00048552"/>
    </source>
</evidence>
<organism evidence="10 11">
    <name type="scientific">Lentinula lateritia</name>
    <dbReference type="NCBI Taxonomy" id="40482"/>
    <lineage>
        <taxon>Eukaryota</taxon>
        <taxon>Fungi</taxon>
        <taxon>Dikarya</taxon>
        <taxon>Basidiomycota</taxon>
        <taxon>Agaricomycotina</taxon>
        <taxon>Agaricomycetes</taxon>
        <taxon>Agaricomycetidae</taxon>
        <taxon>Agaricales</taxon>
        <taxon>Marasmiineae</taxon>
        <taxon>Omphalotaceae</taxon>
        <taxon>Lentinula</taxon>
    </lineage>
</organism>
<feature type="domain" description="DNA-directed RNA polymerase C-terminal" evidence="8">
    <location>
        <begin position="1"/>
        <end position="142"/>
    </location>
</feature>
<evidence type="ECO:0000313" key="9">
    <source>
        <dbReference type="EMBL" id="KAJ4463185.1"/>
    </source>
</evidence>
<dbReference type="EMBL" id="JANVFS010000089">
    <property type="protein sequence ID" value="KAJ4463186.1"/>
    <property type="molecule type" value="Genomic_DNA"/>
</dbReference>
<dbReference type="Proteomes" id="UP001150238">
    <property type="component" value="Unassembled WGS sequence"/>
</dbReference>
<gene>
    <name evidence="9" type="ORF">C8J55DRAFT_444596</name>
    <name evidence="10" type="ORF">C8J55DRAFT_594334</name>
</gene>
<dbReference type="PANTHER" id="PTHR10102:SF0">
    <property type="entry name" value="DNA-DIRECTED RNA POLYMERASE, MITOCHONDRIAL"/>
    <property type="match status" value="1"/>
</dbReference>
<protein>
    <recommendedName>
        <fullName evidence="2">DNA-directed RNA polymerase</fullName>
        <ecNumber evidence="2">2.7.7.6</ecNumber>
    </recommendedName>
</protein>
<dbReference type="EMBL" id="JANVFS010000089">
    <property type="protein sequence ID" value="KAJ4463185.1"/>
    <property type="molecule type" value="Genomic_DNA"/>
</dbReference>
<comment type="similarity">
    <text evidence="1">Belongs to the phage and mitochondrial RNA polymerase family.</text>
</comment>
<name>A0A9W8ZPN7_9AGAR</name>
<dbReference type="GO" id="GO:0003899">
    <property type="term" value="F:DNA-directed RNA polymerase activity"/>
    <property type="evidence" value="ECO:0007669"/>
    <property type="project" value="UniProtKB-EC"/>
</dbReference>
<reference evidence="10" key="1">
    <citation type="submission" date="2022-08" db="EMBL/GenBank/DDBJ databases">
        <authorList>
            <consortium name="DOE Joint Genome Institute"/>
            <person name="Min B."/>
            <person name="Riley R."/>
            <person name="Sierra-Patev S."/>
            <person name="Naranjo-Ortiz M."/>
            <person name="Looney B."/>
            <person name="Konkel Z."/>
            <person name="Slot J.C."/>
            <person name="Sakamoto Y."/>
            <person name="Steenwyk J.L."/>
            <person name="Rokas A."/>
            <person name="Carro J."/>
            <person name="Camarero S."/>
            <person name="Ferreira P."/>
            <person name="Molpeceres G."/>
            <person name="Ruiz-Duenas F.J."/>
            <person name="Serrano A."/>
            <person name="Henrissat B."/>
            <person name="Drula E."/>
            <person name="Hughes K.W."/>
            <person name="Mata J.L."/>
            <person name="Ishikawa N.K."/>
            <person name="Vargas-Isla R."/>
            <person name="Ushijima S."/>
            <person name="Smith C.A."/>
            <person name="Ahrendt S."/>
            <person name="Andreopoulos W."/>
            <person name="He G."/>
            <person name="Labutti K."/>
            <person name="Lipzen A."/>
            <person name="Ng V."/>
            <person name="Sandor L."/>
            <person name="Barry K."/>
            <person name="Martinez A.T."/>
            <person name="Xiao Y."/>
            <person name="Gibbons J.G."/>
            <person name="Terashima K."/>
            <person name="Hibbett D.S."/>
            <person name="Grigoriev I.V."/>
        </authorList>
    </citation>
    <scope>NUCLEOTIDE SEQUENCE</scope>
    <source>
        <strain evidence="10">Sp2 HRB7682 ss15</strain>
    </source>
</reference>
<evidence type="ECO:0000256" key="4">
    <source>
        <dbReference type="ARBA" id="ARBA00022679"/>
    </source>
</evidence>
<reference evidence="10" key="2">
    <citation type="journal article" date="2023" name="Proc. Natl. Acad. Sci. U.S.A.">
        <title>A global phylogenomic analysis of the shiitake genus Lentinula.</title>
        <authorList>
            <person name="Sierra-Patev S."/>
            <person name="Min B."/>
            <person name="Naranjo-Ortiz M."/>
            <person name="Looney B."/>
            <person name="Konkel Z."/>
            <person name="Slot J.C."/>
            <person name="Sakamoto Y."/>
            <person name="Steenwyk J.L."/>
            <person name="Rokas A."/>
            <person name="Carro J."/>
            <person name="Camarero S."/>
            <person name="Ferreira P."/>
            <person name="Molpeceres G."/>
            <person name="Ruiz-Duenas F.J."/>
            <person name="Serrano A."/>
            <person name="Henrissat B."/>
            <person name="Drula E."/>
            <person name="Hughes K.W."/>
            <person name="Mata J.L."/>
            <person name="Ishikawa N.K."/>
            <person name="Vargas-Isla R."/>
            <person name="Ushijima S."/>
            <person name="Smith C.A."/>
            <person name="Donoghue J."/>
            <person name="Ahrendt S."/>
            <person name="Andreopoulos W."/>
            <person name="He G."/>
            <person name="LaButti K."/>
            <person name="Lipzen A."/>
            <person name="Ng V."/>
            <person name="Riley R."/>
            <person name="Sandor L."/>
            <person name="Barry K."/>
            <person name="Martinez A.T."/>
            <person name="Xiao Y."/>
            <person name="Gibbons J.G."/>
            <person name="Terashima K."/>
            <person name="Grigoriev I.V."/>
            <person name="Hibbett D."/>
        </authorList>
    </citation>
    <scope>NUCLEOTIDE SEQUENCE</scope>
    <source>
        <strain evidence="10">Sp2 HRB7682 ss15</strain>
    </source>
</reference>
<dbReference type="AlphaFoldDB" id="A0A9W8ZPN7"/>
<dbReference type="GO" id="GO:0006390">
    <property type="term" value="P:mitochondrial transcription"/>
    <property type="evidence" value="ECO:0007669"/>
    <property type="project" value="TreeGrafter"/>
</dbReference>
<comment type="caution">
    <text evidence="10">The sequence shown here is derived from an EMBL/GenBank/DDBJ whole genome shotgun (WGS) entry which is preliminary data.</text>
</comment>
<dbReference type="GO" id="GO:0003677">
    <property type="term" value="F:DNA binding"/>
    <property type="evidence" value="ECO:0007669"/>
    <property type="project" value="InterPro"/>
</dbReference>
<dbReference type="PANTHER" id="PTHR10102">
    <property type="entry name" value="DNA-DIRECTED RNA POLYMERASE, MITOCHONDRIAL"/>
    <property type="match status" value="1"/>
</dbReference>
<evidence type="ECO:0000256" key="6">
    <source>
        <dbReference type="ARBA" id="ARBA00023163"/>
    </source>
</evidence>
<evidence type="ECO:0000256" key="2">
    <source>
        <dbReference type="ARBA" id="ARBA00012418"/>
    </source>
</evidence>
<feature type="non-terminal residue" evidence="10">
    <location>
        <position position="1"/>
    </location>
</feature>
<accession>A0A9W8ZPN7</accession>
<comment type="catalytic activity">
    <reaction evidence="7">
        <text>RNA(n) + a ribonucleoside 5'-triphosphate = RNA(n+1) + diphosphate</text>
        <dbReference type="Rhea" id="RHEA:21248"/>
        <dbReference type="Rhea" id="RHEA-COMP:14527"/>
        <dbReference type="Rhea" id="RHEA-COMP:17342"/>
        <dbReference type="ChEBI" id="CHEBI:33019"/>
        <dbReference type="ChEBI" id="CHEBI:61557"/>
        <dbReference type="ChEBI" id="CHEBI:140395"/>
        <dbReference type="EC" id="2.7.7.6"/>
    </reaction>
</comment>
<proteinExistence type="inferred from homology"/>
<dbReference type="GO" id="GO:0034245">
    <property type="term" value="C:mitochondrial DNA-directed RNA polymerase complex"/>
    <property type="evidence" value="ECO:0007669"/>
    <property type="project" value="TreeGrafter"/>
</dbReference>
<dbReference type="Gene3D" id="3.30.70.370">
    <property type="match status" value="1"/>
</dbReference>
<dbReference type="SUPFAM" id="SSF56672">
    <property type="entry name" value="DNA/RNA polymerases"/>
    <property type="match status" value="1"/>
</dbReference>
<evidence type="ECO:0000313" key="11">
    <source>
        <dbReference type="Proteomes" id="UP001150238"/>
    </source>
</evidence>
<evidence type="ECO:0000259" key="8">
    <source>
        <dbReference type="Pfam" id="PF00940"/>
    </source>
</evidence>
<keyword evidence="3" id="KW-0240">DNA-directed RNA polymerase</keyword>
<evidence type="ECO:0000256" key="3">
    <source>
        <dbReference type="ARBA" id="ARBA00022478"/>
    </source>
</evidence>
<evidence type="ECO:0000313" key="10">
    <source>
        <dbReference type="EMBL" id="KAJ4463186.1"/>
    </source>
</evidence>
<keyword evidence="5" id="KW-0548">Nucleotidyltransferase</keyword>
<evidence type="ECO:0000256" key="5">
    <source>
        <dbReference type="ARBA" id="ARBA00022695"/>
    </source>
</evidence>